<reference evidence="3 4" key="1">
    <citation type="journal article" date="2021" name="bioRxiv">
        <title>The Gossypium anomalum genome as a resource for cotton improvement and evolutionary analysis of hybrid incompatibility.</title>
        <authorList>
            <person name="Grover C.E."/>
            <person name="Yuan D."/>
            <person name="Arick M.A."/>
            <person name="Miller E.R."/>
            <person name="Hu G."/>
            <person name="Peterson D.G."/>
            <person name="Wendel J.F."/>
            <person name="Udall J.A."/>
        </authorList>
    </citation>
    <scope>NUCLEOTIDE SEQUENCE [LARGE SCALE GENOMIC DNA]</scope>
    <source>
        <strain evidence="3">JFW-Udall</strain>
        <tissue evidence="3">Leaf</tissue>
    </source>
</reference>
<dbReference type="EMBL" id="JAHUZN010000008">
    <property type="protein sequence ID" value="KAG8486726.1"/>
    <property type="molecule type" value="Genomic_DNA"/>
</dbReference>
<keyword evidence="4" id="KW-1185">Reference proteome</keyword>
<dbReference type="Pfam" id="PF22936">
    <property type="entry name" value="Pol_BBD"/>
    <property type="match status" value="1"/>
</dbReference>
<feature type="domain" description="Integrase catalytic" evidence="2">
    <location>
        <begin position="221"/>
        <end position="387"/>
    </location>
</feature>
<dbReference type="AlphaFoldDB" id="A0A8J6CX48"/>
<keyword evidence="1" id="KW-0378">Hydrolase</keyword>
<dbReference type="GO" id="GO:0015074">
    <property type="term" value="P:DNA integration"/>
    <property type="evidence" value="ECO:0007669"/>
    <property type="project" value="InterPro"/>
</dbReference>
<dbReference type="InterPro" id="IPR036397">
    <property type="entry name" value="RNaseH_sf"/>
</dbReference>
<dbReference type="GO" id="GO:0008233">
    <property type="term" value="F:peptidase activity"/>
    <property type="evidence" value="ECO:0007669"/>
    <property type="project" value="UniProtKB-KW"/>
</dbReference>
<dbReference type="Proteomes" id="UP000701853">
    <property type="component" value="Chromosome 8"/>
</dbReference>
<dbReference type="PANTHER" id="PTHR42648">
    <property type="entry name" value="TRANSPOSASE, PUTATIVE-RELATED"/>
    <property type="match status" value="1"/>
</dbReference>
<accession>A0A8J6CX48</accession>
<name>A0A8J6CX48_9ROSI</name>
<dbReference type="InterPro" id="IPR057670">
    <property type="entry name" value="SH3_retrovirus"/>
</dbReference>
<dbReference type="PROSITE" id="PS50994">
    <property type="entry name" value="INTEGRASE"/>
    <property type="match status" value="1"/>
</dbReference>
<dbReference type="InterPro" id="IPR012337">
    <property type="entry name" value="RNaseH-like_sf"/>
</dbReference>
<gene>
    <name evidence="3" type="ORF">CXB51_020278</name>
</gene>
<dbReference type="OrthoDB" id="1002641at2759"/>
<dbReference type="InterPro" id="IPR054722">
    <property type="entry name" value="PolX-like_BBD"/>
</dbReference>
<dbReference type="Pfam" id="PF13976">
    <property type="entry name" value="gag_pre-integrs"/>
    <property type="match status" value="1"/>
</dbReference>
<dbReference type="Pfam" id="PF25597">
    <property type="entry name" value="SH3_retrovirus"/>
    <property type="match status" value="1"/>
</dbReference>
<dbReference type="InterPro" id="IPR039537">
    <property type="entry name" value="Retrotran_Ty1/copia-like"/>
</dbReference>
<dbReference type="Gene3D" id="3.30.420.10">
    <property type="entry name" value="Ribonuclease H-like superfamily/Ribonuclease H"/>
    <property type="match status" value="1"/>
</dbReference>
<evidence type="ECO:0000256" key="1">
    <source>
        <dbReference type="ARBA" id="ARBA00022670"/>
    </source>
</evidence>
<organism evidence="3 4">
    <name type="scientific">Gossypium anomalum</name>
    <dbReference type="NCBI Taxonomy" id="47600"/>
    <lineage>
        <taxon>Eukaryota</taxon>
        <taxon>Viridiplantae</taxon>
        <taxon>Streptophyta</taxon>
        <taxon>Embryophyta</taxon>
        <taxon>Tracheophyta</taxon>
        <taxon>Spermatophyta</taxon>
        <taxon>Magnoliopsida</taxon>
        <taxon>eudicotyledons</taxon>
        <taxon>Gunneridae</taxon>
        <taxon>Pentapetalae</taxon>
        <taxon>rosids</taxon>
        <taxon>malvids</taxon>
        <taxon>Malvales</taxon>
        <taxon>Malvaceae</taxon>
        <taxon>Malvoideae</taxon>
        <taxon>Gossypium</taxon>
    </lineage>
</organism>
<dbReference type="GO" id="GO:0006508">
    <property type="term" value="P:proteolysis"/>
    <property type="evidence" value="ECO:0007669"/>
    <property type="project" value="UniProtKB-KW"/>
</dbReference>
<dbReference type="GO" id="GO:0003676">
    <property type="term" value="F:nucleic acid binding"/>
    <property type="evidence" value="ECO:0007669"/>
    <property type="project" value="InterPro"/>
</dbReference>
<dbReference type="Pfam" id="PF00665">
    <property type="entry name" value="rve"/>
    <property type="match status" value="1"/>
</dbReference>
<dbReference type="InterPro" id="IPR025724">
    <property type="entry name" value="GAG-pre-integrase_dom"/>
</dbReference>
<dbReference type="PANTHER" id="PTHR42648:SF18">
    <property type="entry name" value="RETROTRANSPOSON, UNCLASSIFIED-LIKE PROTEIN"/>
    <property type="match status" value="1"/>
</dbReference>
<dbReference type="SUPFAM" id="SSF53098">
    <property type="entry name" value="Ribonuclease H-like"/>
    <property type="match status" value="1"/>
</dbReference>
<dbReference type="InterPro" id="IPR001584">
    <property type="entry name" value="Integrase_cat-core"/>
</dbReference>
<keyword evidence="1" id="KW-0645">Protease</keyword>
<comment type="caution">
    <text evidence="3">The sequence shown here is derived from an EMBL/GenBank/DDBJ whole genome shotgun (WGS) entry which is preliminary data.</text>
</comment>
<protein>
    <recommendedName>
        <fullName evidence="2">Integrase catalytic domain-containing protein</fullName>
    </recommendedName>
</protein>
<evidence type="ECO:0000259" key="2">
    <source>
        <dbReference type="PROSITE" id="PS50994"/>
    </source>
</evidence>
<evidence type="ECO:0000313" key="4">
    <source>
        <dbReference type="Proteomes" id="UP000701853"/>
    </source>
</evidence>
<evidence type="ECO:0000313" key="3">
    <source>
        <dbReference type="EMBL" id="KAG8486726.1"/>
    </source>
</evidence>
<sequence length="521" mass="59329">MPRENGIDLVGTAKGLVIQRPDAGSDRMLHVKIARRKAILRRSAKKKADLAKTYHNSRMKRLETLDRSYKTKVKIGNGQFIKAEGKRDVLICTSTGDKVITNVLLVPEIDRNLLSIAQLLDKGYSIVFKGQECKITDPNRSSLMTVTMSDKCFEVNWSGDSAHVASTEDTKLWHQRLGHANFRSMAQMASKKLVENFTKSVQSEDVCEQARLPFPANTSWRASTKLELVHSDVCGPMKTESLNGSKYFILFINDYTRFCWIYFLKHKSEVAQVFVKFKAATETETGLKLKTIRTDNGTEYTSAQFQALCNKAGVKHQLTNVYTPQQNRVSERKNRSLLDMARCLLFEKKLPKNLWAEAVNTVVYLQNRLPTKALEQKTLFEGWFRFKPSVEHLRVFGCLCYAHIPAVKRDKLLERAQPGILMGYSAVKKGYRILDPLTNKIQVSRDVIFDEHACWNWNKGEPEATSENLIMDQTEGVENDVDMDLDDEPVSGTRTLAEIYERAYMAQVEPSSFEEVKDDEG</sequence>
<proteinExistence type="predicted"/>